<dbReference type="EMBL" id="CABFNS010000822">
    <property type="protein sequence ID" value="VUC30600.1"/>
    <property type="molecule type" value="Genomic_DNA"/>
</dbReference>
<organism evidence="1 2">
    <name type="scientific">Bionectria ochroleuca</name>
    <name type="common">Gliocladium roseum</name>
    <dbReference type="NCBI Taxonomy" id="29856"/>
    <lineage>
        <taxon>Eukaryota</taxon>
        <taxon>Fungi</taxon>
        <taxon>Dikarya</taxon>
        <taxon>Ascomycota</taxon>
        <taxon>Pezizomycotina</taxon>
        <taxon>Sordariomycetes</taxon>
        <taxon>Hypocreomycetidae</taxon>
        <taxon>Hypocreales</taxon>
        <taxon>Bionectriaceae</taxon>
        <taxon>Clonostachys</taxon>
    </lineage>
</organism>
<feature type="non-terminal residue" evidence="1">
    <location>
        <position position="65"/>
    </location>
</feature>
<gene>
    <name evidence="1" type="ORF">CLO192961_LOCUS291204</name>
</gene>
<sequence length="65" mass="6974">MAAPTPERRRIVGLSTKMYFSLARQAKFTSAALSSLATVSPASLSAVDVFIIPDFLNIRSTADTL</sequence>
<proteinExistence type="predicted"/>
<dbReference type="Proteomes" id="UP000766486">
    <property type="component" value="Unassembled WGS sequence"/>
</dbReference>
<accession>A0ABY6ULA1</accession>
<protein>
    <submittedName>
        <fullName evidence="1">Uncharacterized protein</fullName>
    </submittedName>
</protein>
<dbReference type="InterPro" id="IPR013785">
    <property type="entry name" value="Aldolase_TIM"/>
</dbReference>
<evidence type="ECO:0000313" key="1">
    <source>
        <dbReference type="EMBL" id="VUC30600.1"/>
    </source>
</evidence>
<keyword evidence="2" id="KW-1185">Reference proteome</keyword>
<dbReference type="Gene3D" id="3.20.20.70">
    <property type="entry name" value="Aldolase class I"/>
    <property type="match status" value="1"/>
</dbReference>
<reference evidence="1 2" key="1">
    <citation type="submission" date="2019-06" db="EMBL/GenBank/DDBJ databases">
        <authorList>
            <person name="Broberg M."/>
        </authorList>
    </citation>
    <scope>NUCLEOTIDE SEQUENCE [LARGE SCALE GENOMIC DNA]</scope>
</reference>
<name>A0ABY6ULA1_BIOOC</name>
<comment type="caution">
    <text evidence="1">The sequence shown here is derived from an EMBL/GenBank/DDBJ whole genome shotgun (WGS) entry which is preliminary data.</text>
</comment>
<evidence type="ECO:0000313" key="2">
    <source>
        <dbReference type="Proteomes" id="UP000766486"/>
    </source>
</evidence>